<gene>
    <name evidence="3" type="ORF">CLV79_101400</name>
    <name evidence="4" type="ORF">LOS8367_00687</name>
</gene>
<reference evidence="4 5" key="1">
    <citation type="submission" date="2017-03" db="EMBL/GenBank/DDBJ databases">
        <authorList>
            <person name="Afonso C.L."/>
            <person name="Miller P.J."/>
            <person name="Scott M.A."/>
            <person name="Spackman E."/>
            <person name="Goraichik I."/>
            <person name="Dimitrov K.M."/>
            <person name="Suarez D.L."/>
            <person name="Swayne D.E."/>
        </authorList>
    </citation>
    <scope>NUCLEOTIDE SEQUENCE [LARGE SCALE GENOMIC DNA]</scope>
    <source>
        <strain evidence="4 5">CECT 8367</strain>
    </source>
</reference>
<protein>
    <submittedName>
        <fullName evidence="3">Uncharacterized protein YigE (DUF2233 family)</fullName>
    </submittedName>
</protein>
<evidence type="ECO:0000256" key="1">
    <source>
        <dbReference type="SAM" id="SignalP"/>
    </source>
</evidence>
<evidence type="ECO:0000313" key="3">
    <source>
        <dbReference type="EMBL" id="PSK88560.1"/>
    </source>
</evidence>
<dbReference type="EMBL" id="FWFY01000002">
    <property type="protein sequence ID" value="SLN23111.1"/>
    <property type="molecule type" value="Genomic_DNA"/>
</dbReference>
<dbReference type="Pfam" id="PF09992">
    <property type="entry name" value="NAGPA"/>
    <property type="match status" value="1"/>
</dbReference>
<sequence length="254" mass="27376">MIPRLALATLGLGAACALPVPSQAAACEDVDYEGLSYTICEVDPASDDLRLFLTDGNGGLYGSFQAIDREIDGEALVFAMNAGMYHPDRRPVGQYLENGEEVMRLVTNAGPGNFGMLPNGVFCINDDTAQAIETLRYEREAPECRYATQSGPMLVIDGELHPRFLPDSTSRNIRNGVGTTDSGDRAVFAIANQPVTFHEFGSFFRDHLELPQALYFDGNVSRLHAPGLGRSDFGFAMGPIVGVLAPVDEARPDG</sequence>
<reference evidence="3 6" key="2">
    <citation type="submission" date="2018-03" db="EMBL/GenBank/DDBJ databases">
        <title>Genomic Encyclopedia of Archaeal and Bacterial Type Strains, Phase II (KMG-II): from individual species to whole genera.</title>
        <authorList>
            <person name="Goeker M."/>
        </authorList>
    </citation>
    <scope>NUCLEOTIDE SEQUENCE [LARGE SCALE GENOMIC DNA]</scope>
    <source>
        <strain evidence="3 6">DSM 29956</strain>
    </source>
</reference>
<organism evidence="4 5">
    <name type="scientific">Limimaricola soesokkakensis</name>
    <dbReference type="NCBI Taxonomy" id="1343159"/>
    <lineage>
        <taxon>Bacteria</taxon>
        <taxon>Pseudomonadati</taxon>
        <taxon>Pseudomonadota</taxon>
        <taxon>Alphaproteobacteria</taxon>
        <taxon>Rhodobacterales</taxon>
        <taxon>Paracoccaceae</taxon>
        <taxon>Limimaricola</taxon>
    </lineage>
</organism>
<evidence type="ECO:0000313" key="5">
    <source>
        <dbReference type="Proteomes" id="UP000193495"/>
    </source>
</evidence>
<feature type="signal peptide" evidence="1">
    <location>
        <begin position="1"/>
        <end position="24"/>
    </location>
</feature>
<proteinExistence type="predicted"/>
<dbReference type="OrthoDB" id="5515706at2"/>
<feature type="chain" id="PRO_5044568118" evidence="1">
    <location>
        <begin position="25"/>
        <end position="254"/>
    </location>
</feature>
<dbReference type="AlphaFoldDB" id="A0A1X6YJB9"/>
<dbReference type="EMBL" id="PYGB01000001">
    <property type="protein sequence ID" value="PSK88560.1"/>
    <property type="molecule type" value="Genomic_DNA"/>
</dbReference>
<keyword evidence="1" id="KW-0732">Signal</keyword>
<keyword evidence="6" id="KW-1185">Reference proteome</keyword>
<evidence type="ECO:0000259" key="2">
    <source>
        <dbReference type="Pfam" id="PF09992"/>
    </source>
</evidence>
<accession>A0A1X6YJB9</accession>
<dbReference type="InterPro" id="IPR018711">
    <property type="entry name" value="NAGPA"/>
</dbReference>
<dbReference type="Proteomes" id="UP000193495">
    <property type="component" value="Unassembled WGS sequence"/>
</dbReference>
<feature type="domain" description="Phosphodiester glycosidase" evidence="2">
    <location>
        <begin position="76"/>
        <end position="221"/>
    </location>
</feature>
<evidence type="ECO:0000313" key="4">
    <source>
        <dbReference type="EMBL" id="SLN23111.1"/>
    </source>
</evidence>
<dbReference type="Proteomes" id="UP000240624">
    <property type="component" value="Unassembled WGS sequence"/>
</dbReference>
<name>A0A1X6YJB9_9RHOB</name>
<dbReference type="RefSeq" id="WP_085895055.1">
    <property type="nucleotide sequence ID" value="NZ_FWFY01000002.1"/>
</dbReference>
<evidence type="ECO:0000313" key="6">
    <source>
        <dbReference type="Proteomes" id="UP000240624"/>
    </source>
</evidence>
<dbReference type="PROSITE" id="PS51257">
    <property type="entry name" value="PROKAR_LIPOPROTEIN"/>
    <property type="match status" value="1"/>
</dbReference>